<sequence length="75" mass="8329">MIAIVFQLTKVVSLLVNSVLENAESAIIVGNIVKKEKETVQLQGTNKKDRHPHQHCPEVCNYLMVNRGNAINAAF</sequence>
<evidence type="ECO:0008006" key="4">
    <source>
        <dbReference type="Google" id="ProtNLM"/>
    </source>
</evidence>
<dbReference type="Proteomes" id="UP001234178">
    <property type="component" value="Unassembled WGS sequence"/>
</dbReference>
<reference evidence="2 3" key="1">
    <citation type="journal article" date="2023" name="Nucleic Acids Res.">
        <title>The hologenome of Daphnia magna reveals possible DNA methylation and microbiome-mediated evolution of the host genome.</title>
        <authorList>
            <person name="Chaturvedi A."/>
            <person name="Li X."/>
            <person name="Dhandapani V."/>
            <person name="Marshall H."/>
            <person name="Kissane S."/>
            <person name="Cuenca-Cambronero M."/>
            <person name="Asole G."/>
            <person name="Calvet F."/>
            <person name="Ruiz-Romero M."/>
            <person name="Marangio P."/>
            <person name="Guigo R."/>
            <person name="Rago D."/>
            <person name="Mirbahai L."/>
            <person name="Eastwood N."/>
            <person name="Colbourne J.K."/>
            <person name="Zhou J."/>
            <person name="Mallon E."/>
            <person name="Orsini L."/>
        </authorList>
    </citation>
    <scope>NUCLEOTIDE SEQUENCE [LARGE SCALE GENOMIC DNA]</scope>
    <source>
        <strain evidence="2">LRV0_1</strain>
    </source>
</reference>
<name>A0ABR0A001_9CRUS</name>
<feature type="signal peptide" evidence="1">
    <location>
        <begin position="1"/>
        <end position="25"/>
    </location>
</feature>
<protein>
    <recommendedName>
        <fullName evidence="4">Secreted protein</fullName>
    </recommendedName>
</protein>
<organism evidence="2 3">
    <name type="scientific">Daphnia magna</name>
    <dbReference type="NCBI Taxonomy" id="35525"/>
    <lineage>
        <taxon>Eukaryota</taxon>
        <taxon>Metazoa</taxon>
        <taxon>Ecdysozoa</taxon>
        <taxon>Arthropoda</taxon>
        <taxon>Crustacea</taxon>
        <taxon>Branchiopoda</taxon>
        <taxon>Diplostraca</taxon>
        <taxon>Cladocera</taxon>
        <taxon>Anomopoda</taxon>
        <taxon>Daphniidae</taxon>
        <taxon>Daphnia</taxon>
    </lineage>
</organism>
<dbReference type="EMBL" id="JAOYFB010000036">
    <property type="protein sequence ID" value="KAK4018204.1"/>
    <property type="molecule type" value="Genomic_DNA"/>
</dbReference>
<keyword evidence="3" id="KW-1185">Reference proteome</keyword>
<evidence type="ECO:0000256" key="1">
    <source>
        <dbReference type="SAM" id="SignalP"/>
    </source>
</evidence>
<comment type="caution">
    <text evidence="2">The sequence shown here is derived from an EMBL/GenBank/DDBJ whole genome shotgun (WGS) entry which is preliminary data.</text>
</comment>
<accession>A0ABR0A001</accession>
<gene>
    <name evidence="2" type="ORF">OUZ56_000272</name>
</gene>
<feature type="chain" id="PRO_5046150424" description="Secreted protein" evidence="1">
    <location>
        <begin position="26"/>
        <end position="75"/>
    </location>
</feature>
<keyword evidence="1" id="KW-0732">Signal</keyword>
<evidence type="ECO:0000313" key="3">
    <source>
        <dbReference type="Proteomes" id="UP001234178"/>
    </source>
</evidence>
<evidence type="ECO:0000313" key="2">
    <source>
        <dbReference type="EMBL" id="KAK4018204.1"/>
    </source>
</evidence>
<proteinExistence type="predicted"/>